<organism evidence="1 2">
    <name type="scientific">Helianthus annuus</name>
    <name type="common">Common sunflower</name>
    <dbReference type="NCBI Taxonomy" id="4232"/>
    <lineage>
        <taxon>Eukaryota</taxon>
        <taxon>Viridiplantae</taxon>
        <taxon>Streptophyta</taxon>
        <taxon>Embryophyta</taxon>
        <taxon>Tracheophyta</taxon>
        <taxon>Spermatophyta</taxon>
        <taxon>Magnoliopsida</taxon>
        <taxon>eudicotyledons</taxon>
        <taxon>Gunneridae</taxon>
        <taxon>Pentapetalae</taxon>
        <taxon>asterids</taxon>
        <taxon>campanulids</taxon>
        <taxon>Asterales</taxon>
        <taxon>Asteraceae</taxon>
        <taxon>Asteroideae</taxon>
        <taxon>Heliantheae alliance</taxon>
        <taxon>Heliantheae</taxon>
        <taxon>Helianthus</taxon>
    </lineage>
</organism>
<keyword evidence="2" id="KW-1185">Reference proteome</keyword>
<evidence type="ECO:0000313" key="2">
    <source>
        <dbReference type="Proteomes" id="UP000215914"/>
    </source>
</evidence>
<dbReference type="PANTHER" id="PTHR24177:SF443">
    <property type="entry name" value="PGG DOMAIN-CONTAINING PROTEIN"/>
    <property type="match status" value="1"/>
</dbReference>
<reference evidence="1" key="2">
    <citation type="submission" date="2020-06" db="EMBL/GenBank/DDBJ databases">
        <title>Helianthus annuus Genome sequencing and assembly Release 2.</title>
        <authorList>
            <person name="Gouzy J."/>
            <person name="Langlade N."/>
            <person name="Munos S."/>
        </authorList>
    </citation>
    <scope>NUCLEOTIDE SEQUENCE</scope>
    <source>
        <tissue evidence="1">Leaves</tissue>
    </source>
</reference>
<reference evidence="1" key="1">
    <citation type="journal article" date="2017" name="Nature">
        <title>The sunflower genome provides insights into oil metabolism, flowering and Asterid evolution.</title>
        <authorList>
            <person name="Badouin H."/>
            <person name="Gouzy J."/>
            <person name="Grassa C.J."/>
            <person name="Murat F."/>
            <person name="Staton S.E."/>
            <person name="Cottret L."/>
            <person name="Lelandais-Briere C."/>
            <person name="Owens G.L."/>
            <person name="Carrere S."/>
            <person name="Mayjonade B."/>
            <person name="Legrand L."/>
            <person name="Gill N."/>
            <person name="Kane N.C."/>
            <person name="Bowers J.E."/>
            <person name="Hubner S."/>
            <person name="Bellec A."/>
            <person name="Berard A."/>
            <person name="Berges H."/>
            <person name="Blanchet N."/>
            <person name="Boniface M.C."/>
            <person name="Brunel D."/>
            <person name="Catrice O."/>
            <person name="Chaidir N."/>
            <person name="Claudel C."/>
            <person name="Donnadieu C."/>
            <person name="Faraut T."/>
            <person name="Fievet G."/>
            <person name="Helmstetter N."/>
            <person name="King M."/>
            <person name="Knapp S.J."/>
            <person name="Lai Z."/>
            <person name="Le Paslier M.C."/>
            <person name="Lippi Y."/>
            <person name="Lorenzon L."/>
            <person name="Mandel J.R."/>
            <person name="Marage G."/>
            <person name="Marchand G."/>
            <person name="Marquand E."/>
            <person name="Bret-Mestries E."/>
            <person name="Morien E."/>
            <person name="Nambeesan S."/>
            <person name="Nguyen T."/>
            <person name="Pegot-Espagnet P."/>
            <person name="Pouilly N."/>
            <person name="Raftis F."/>
            <person name="Sallet E."/>
            <person name="Schiex T."/>
            <person name="Thomas J."/>
            <person name="Vandecasteele C."/>
            <person name="Vares D."/>
            <person name="Vear F."/>
            <person name="Vautrin S."/>
            <person name="Crespi M."/>
            <person name="Mangin B."/>
            <person name="Burke J.M."/>
            <person name="Salse J."/>
            <person name="Munos S."/>
            <person name="Vincourt P."/>
            <person name="Rieseberg L.H."/>
            <person name="Langlade N.B."/>
        </authorList>
    </citation>
    <scope>NUCLEOTIDE SEQUENCE</scope>
    <source>
        <tissue evidence="1">Leaves</tissue>
    </source>
</reference>
<dbReference type="InterPro" id="IPR036770">
    <property type="entry name" value="Ankyrin_rpt-contain_sf"/>
</dbReference>
<comment type="caution">
    <text evidence="1">The sequence shown here is derived from an EMBL/GenBank/DDBJ whole genome shotgun (WGS) entry which is preliminary data.</text>
</comment>
<dbReference type="Proteomes" id="UP000215914">
    <property type="component" value="Unassembled WGS sequence"/>
</dbReference>
<dbReference type="Gramene" id="mRNA:HanXRQr2_Chr08g0331631">
    <property type="protein sequence ID" value="mRNA:HanXRQr2_Chr08g0331631"/>
    <property type="gene ID" value="HanXRQr2_Chr08g0331631"/>
</dbReference>
<name>A0A9K3IDJ9_HELAN</name>
<evidence type="ECO:0000313" key="1">
    <source>
        <dbReference type="EMBL" id="KAF5794747.1"/>
    </source>
</evidence>
<accession>A0A9K3IDJ9</accession>
<dbReference type="SUPFAM" id="SSF48403">
    <property type="entry name" value="Ankyrin repeat"/>
    <property type="match status" value="1"/>
</dbReference>
<dbReference type="Gene3D" id="1.25.40.20">
    <property type="entry name" value="Ankyrin repeat-containing domain"/>
    <property type="match status" value="1"/>
</dbReference>
<gene>
    <name evidence="1" type="ORF">HanXRQr2_Chr08g0331631</name>
</gene>
<dbReference type="AlphaFoldDB" id="A0A9K3IDJ9"/>
<proteinExistence type="predicted"/>
<dbReference type="EMBL" id="MNCJ02000323">
    <property type="protein sequence ID" value="KAF5794747.1"/>
    <property type="molecule type" value="Genomic_DNA"/>
</dbReference>
<protein>
    <submittedName>
        <fullName evidence="1">Ankyrin repeat-containing domain-containing protein</fullName>
    </submittedName>
</protein>
<dbReference type="PANTHER" id="PTHR24177">
    <property type="entry name" value="CASKIN"/>
    <property type="match status" value="1"/>
</dbReference>
<sequence length="176" mass="20414">MTGDHWTYDDLQFTLRHCAESGFFDIAFQIVEDHPELDLDVRTFLGILAQKPEGFDRVEKSLSTRIIESTFGFFRMKLHESAAEEDTYALKLLETIWGHATRTMNLDDIELMLKGPPTFWSDEPSYESRILFVAAEAGNTRFIVELLRTYPNLMLHKDDDGHTIFHIAVMYRHLGI</sequence>